<dbReference type="Gene3D" id="3.90.1300.10">
    <property type="entry name" value="Amidase signature (AS) domain"/>
    <property type="match status" value="1"/>
</dbReference>
<dbReference type="eggNOG" id="COG0154">
    <property type="taxonomic scope" value="Bacteria"/>
</dbReference>
<evidence type="ECO:0000256" key="2">
    <source>
        <dbReference type="SAM" id="MobiDB-lite"/>
    </source>
</evidence>
<dbReference type="PANTHER" id="PTHR11895">
    <property type="entry name" value="TRANSAMIDASE"/>
    <property type="match status" value="1"/>
</dbReference>
<dbReference type="Proteomes" id="UP000009888">
    <property type="component" value="Unassembled WGS sequence"/>
</dbReference>
<evidence type="ECO:0000259" key="3">
    <source>
        <dbReference type="Pfam" id="PF01425"/>
    </source>
</evidence>
<dbReference type="PANTHER" id="PTHR11895:SF7">
    <property type="entry name" value="GLUTAMYL-TRNA(GLN) AMIDOTRANSFERASE SUBUNIT A, MITOCHONDRIAL"/>
    <property type="match status" value="1"/>
</dbReference>
<sequence length="525" mass="55672">MIESAFEPGNKDPLDMSALELAEQMKVGRIDPVEHTERVLDRAHGPGATVGAFAFYAEELSLRQAEAARAELSTRASAQNPREAGPDARPLLGVPFPIKDVTAVEGLPLEFGSPIMAGNIADHTDGVAQDILDAGTVTIGKTNVPEFAFPAYTEPAGKTPARTPWDLRRTAGGSSGGAAAAVASGVVPIAHGNDGGGSCRIPAASCGIIGFKPTRGLVSPGPFGNAGVGLATDGILARTVADVAAGLDVIARVRPGDDFPYPREYSYLQILRAESEPGPRVLEGLRVGILTEPLNVDTNIHPGCLNAVDRAVGILRQFGAVTQPVPRPIGPNEWATFMPVWQGGAASIPIPPERLGDLKPLTRWLHESGKSIGVADYMAAEAGVQKVARQLGEAFKNFDVILTPSLGKPVVEPGWMELLDDPARDFERQCEYTPWTSSWNIFGPAAISVPLHREPIRRGEFRAESDSDGVLPAGVEARDDDADLIELPFGVHFGAVMPGQEALLLRIARVLEIADPWPLITRPQG</sequence>
<protein>
    <recommendedName>
        <fullName evidence="3">Amidase domain-containing protein</fullName>
    </recommendedName>
</protein>
<gene>
    <name evidence="4" type="ORF">HMPREF9233_00964</name>
</gene>
<proteinExistence type="inferred from homology"/>
<dbReference type="AlphaFoldDB" id="K9EEU8"/>
<evidence type="ECO:0000313" key="4">
    <source>
        <dbReference type="EMBL" id="EKU95203.1"/>
    </source>
</evidence>
<dbReference type="InterPro" id="IPR000120">
    <property type="entry name" value="Amidase"/>
</dbReference>
<organism evidence="4 5">
    <name type="scientific">Actinobaculum massiliense ACS-171-V-Col2</name>
    <dbReference type="NCBI Taxonomy" id="883066"/>
    <lineage>
        <taxon>Bacteria</taxon>
        <taxon>Bacillati</taxon>
        <taxon>Actinomycetota</taxon>
        <taxon>Actinomycetes</taxon>
        <taxon>Actinomycetales</taxon>
        <taxon>Actinomycetaceae</taxon>
        <taxon>Actinobaculum</taxon>
    </lineage>
</organism>
<dbReference type="Pfam" id="PF01425">
    <property type="entry name" value="Amidase"/>
    <property type="match status" value="1"/>
</dbReference>
<comment type="caution">
    <text evidence="4">The sequence shown here is derived from an EMBL/GenBank/DDBJ whole genome shotgun (WGS) entry which is preliminary data.</text>
</comment>
<evidence type="ECO:0000256" key="1">
    <source>
        <dbReference type="ARBA" id="ARBA00009199"/>
    </source>
</evidence>
<dbReference type="PATRIC" id="fig|883066.3.peg.1006"/>
<dbReference type="GO" id="GO:0003824">
    <property type="term" value="F:catalytic activity"/>
    <property type="evidence" value="ECO:0007669"/>
    <property type="project" value="InterPro"/>
</dbReference>
<reference evidence="4 5" key="1">
    <citation type="submission" date="2012-09" db="EMBL/GenBank/DDBJ databases">
        <title>The Genome Sequence of Actinobaculum massiliae ACS-171-V-COL2.</title>
        <authorList>
            <consortium name="The Broad Institute Genome Sequencing Platform"/>
            <person name="Earl A."/>
            <person name="Ward D."/>
            <person name="Feldgarden M."/>
            <person name="Gevers D."/>
            <person name="Saerens B."/>
            <person name="Vaneechoutte M."/>
            <person name="Walker B."/>
            <person name="Young S.K."/>
            <person name="Zeng Q."/>
            <person name="Gargeya S."/>
            <person name="Fitzgerald M."/>
            <person name="Haas B."/>
            <person name="Abouelleil A."/>
            <person name="Alvarado L."/>
            <person name="Arachchi H.M."/>
            <person name="Berlin A."/>
            <person name="Chapman S.B."/>
            <person name="Goldberg J."/>
            <person name="Griggs A."/>
            <person name="Gujja S."/>
            <person name="Hansen M."/>
            <person name="Howarth C."/>
            <person name="Imamovic A."/>
            <person name="Larimer J."/>
            <person name="McCowen C."/>
            <person name="Montmayeur A."/>
            <person name="Murphy C."/>
            <person name="Neiman D."/>
            <person name="Pearson M."/>
            <person name="Priest M."/>
            <person name="Roberts A."/>
            <person name="Saif S."/>
            <person name="Shea T."/>
            <person name="Sisk P."/>
            <person name="Sykes S."/>
            <person name="Wortman J."/>
            <person name="Nusbaum C."/>
            <person name="Birren B."/>
        </authorList>
    </citation>
    <scope>NUCLEOTIDE SEQUENCE [LARGE SCALE GENOMIC DNA]</scope>
    <source>
        <strain evidence="5">ACS-171-V-Col2</strain>
    </source>
</reference>
<comment type="similarity">
    <text evidence="1">Belongs to the amidase family.</text>
</comment>
<accession>K9EEU8</accession>
<feature type="domain" description="Amidase" evidence="3">
    <location>
        <begin position="36"/>
        <end position="493"/>
    </location>
</feature>
<dbReference type="HOGENOM" id="CLU_009600_0_4_11"/>
<dbReference type="InterPro" id="IPR023631">
    <property type="entry name" value="Amidase_dom"/>
</dbReference>
<dbReference type="STRING" id="202789.GCA_001457435_01157"/>
<name>K9EEU8_9ACTO</name>
<evidence type="ECO:0000313" key="5">
    <source>
        <dbReference type="Proteomes" id="UP000009888"/>
    </source>
</evidence>
<feature type="region of interest" description="Disordered" evidence="2">
    <location>
        <begin position="72"/>
        <end position="91"/>
    </location>
</feature>
<dbReference type="EMBL" id="AGWL01000005">
    <property type="protein sequence ID" value="EKU95203.1"/>
    <property type="molecule type" value="Genomic_DNA"/>
</dbReference>
<dbReference type="SUPFAM" id="SSF75304">
    <property type="entry name" value="Amidase signature (AS) enzymes"/>
    <property type="match status" value="1"/>
</dbReference>
<keyword evidence="5" id="KW-1185">Reference proteome</keyword>
<dbReference type="InterPro" id="IPR036928">
    <property type="entry name" value="AS_sf"/>
</dbReference>
<dbReference type="RefSeq" id="WP_007001170.1">
    <property type="nucleotide sequence ID" value="NZ_JH992955.1"/>
</dbReference>